<evidence type="ECO:0000256" key="1">
    <source>
        <dbReference type="ARBA" id="ARBA00004496"/>
    </source>
</evidence>
<keyword evidence="2" id="KW-0963">Cytoplasm</keyword>
<dbReference type="RefSeq" id="WP_107932554.1">
    <property type="nucleotide sequence ID" value="NZ_PYWJ01000003.1"/>
</dbReference>
<evidence type="ECO:0000256" key="3">
    <source>
        <dbReference type="ARBA" id="ARBA00022618"/>
    </source>
</evidence>
<name>A0A318U6J6_9BACL</name>
<evidence type="ECO:0000256" key="9">
    <source>
        <dbReference type="PROSITE-ProRule" id="PRU01248"/>
    </source>
</evidence>
<dbReference type="OrthoDB" id="9801717at2"/>
<dbReference type="PANTHER" id="PTHR30349">
    <property type="entry name" value="PHAGE INTEGRASE-RELATED"/>
    <property type="match status" value="1"/>
</dbReference>
<evidence type="ECO:0000259" key="11">
    <source>
        <dbReference type="PROSITE" id="PS51900"/>
    </source>
</evidence>
<evidence type="ECO:0000313" key="12">
    <source>
        <dbReference type="EMBL" id="PYF07569.1"/>
    </source>
</evidence>
<evidence type="ECO:0000313" key="13">
    <source>
        <dbReference type="Proteomes" id="UP000247416"/>
    </source>
</evidence>
<comment type="caution">
    <text evidence="12">The sequence shown here is derived from an EMBL/GenBank/DDBJ whole genome shotgun (WGS) entry which is preliminary data.</text>
</comment>
<dbReference type="InterPro" id="IPR050090">
    <property type="entry name" value="Tyrosine_recombinase_XerCD"/>
</dbReference>
<keyword evidence="4" id="KW-0159">Chromosome partition</keyword>
<keyword evidence="13" id="KW-1185">Reference proteome</keyword>
<dbReference type="Gene3D" id="1.10.443.10">
    <property type="entry name" value="Intergrase catalytic core"/>
    <property type="match status" value="1"/>
</dbReference>
<dbReference type="InterPro" id="IPR013762">
    <property type="entry name" value="Integrase-like_cat_sf"/>
</dbReference>
<feature type="domain" description="Core-binding (CB)" evidence="11">
    <location>
        <begin position="133"/>
        <end position="214"/>
    </location>
</feature>
<feature type="domain" description="Tyr recombinase" evidence="10">
    <location>
        <begin position="460"/>
        <end position="634"/>
    </location>
</feature>
<dbReference type="InterPro" id="IPR044068">
    <property type="entry name" value="CB"/>
</dbReference>
<dbReference type="GO" id="GO:0005737">
    <property type="term" value="C:cytoplasm"/>
    <property type="evidence" value="ECO:0007669"/>
    <property type="project" value="UniProtKB-SubCell"/>
</dbReference>
<dbReference type="InterPro" id="IPR004107">
    <property type="entry name" value="Integrase_SAM-like_N"/>
</dbReference>
<evidence type="ECO:0000256" key="2">
    <source>
        <dbReference type="ARBA" id="ARBA00022490"/>
    </source>
</evidence>
<evidence type="ECO:0000256" key="4">
    <source>
        <dbReference type="ARBA" id="ARBA00022829"/>
    </source>
</evidence>
<dbReference type="InterPro" id="IPR010998">
    <property type="entry name" value="Integrase_recombinase_N"/>
</dbReference>
<comment type="subcellular location">
    <subcellularLocation>
        <location evidence="1">Cytoplasm</location>
    </subcellularLocation>
</comment>
<dbReference type="Pfam" id="PF02899">
    <property type="entry name" value="Phage_int_SAM_1"/>
    <property type="match status" value="2"/>
</dbReference>
<organism evidence="12 13">
    <name type="scientific">Ureibacillus chungkukjangi</name>
    <dbReference type="NCBI Taxonomy" id="1202712"/>
    <lineage>
        <taxon>Bacteria</taxon>
        <taxon>Bacillati</taxon>
        <taxon>Bacillota</taxon>
        <taxon>Bacilli</taxon>
        <taxon>Bacillales</taxon>
        <taxon>Caryophanaceae</taxon>
        <taxon>Ureibacillus</taxon>
    </lineage>
</organism>
<protein>
    <submittedName>
        <fullName evidence="12">Site-specific recombinase XerD</fullName>
    </submittedName>
</protein>
<keyword evidence="5" id="KW-0229">DNA integration</keyword>
<dbReference type="Pfam" id="PF00589">
    <property type="entry name" value="Phage_integrase"/>
    <property type="match status" value="1"/>
</dbReference>
<accession>A0A318U6J6</accession>
<feature type="domain" description="Core-binding (CB)" evidence="11">
    <location>
        <begin position="13"/>
        <end position="93"/>
    </location>
</feature>
<dbReference type="GO" id="GO:0003677">
    <property type="term" value="F:DNA binding"/>
    <property type="evidence" value="ECO:0007669"/>
    <property type="project" value="UniProtKB-UniRule"/>
</dbReference>
<dbReference type="GO" id="GO:0015074">
    <property type="term" value="P:DNA integration"/>
    <property type="evidence" value="ECO:0007669"/>
    <property type="project" value="UniProtKB-KW"/>
</dbReference>
<keyword evidence="8" id="KW-0131">Cell cycle</keyword>
<dbReference type="InterPro" id="IPR002104">
    <property type="entry name" value="Integrase_catalytic"/>
</dbReference>
<dbReference type="PROSITE" id="PS51898">
    <property type="entry name" value="TYR_RECOMBINASE"/>
    <property type="match status" value="1"/>
</dbReference>
<dbReference type="PROSITE" id="PS51900">
    <property type="entry name" value="CB"/>
    <property type="match status" value="4"/>
</dbReference>
<dbReference type="GO" id="GO:0007059">
    <property type="term" value="P:chromosome segregation"/>
    <property type="evidence" value="ECO:0007669"/>
    <property type="project" value="UniProtKB-KW"/>
</dbReference>
<keyword evidence="3" id="KW-0132">Cell division</keyword>
<dbReference type="EMBL" id="QJTJ01000004">
    <property type="protein sequence ID" value="PYF07569.1"/>
    <property type="molecule type" value="Genomic_DNA"/>
</dbReference>
<gene>
    <name evidence="12" type="ORF">BJ095_10477</name>
</gene>
<dbReference type="InterPro" id="IPR011010">
    <property type="entry name" value="DNA_brk_join_enz"/>
</dbReference>
<feature type="domain" description="Core-binding (CB)" evidence="11">
    <location>
        <begin position="246"/>
        <end position="326"/>
    </location>
</feature>
<dbReference type="GO" id="GO:0006310">
    <property type="term" value="P:DNA recombination"/>
    <property type="evidence" value="ECO:0007669"/>
    <property type="project" value="UniProtKB-KW"/>
</dbReference>
<dbReference type="GO" id="GO:0051301">
    <property type="term" value="P:cell division"/>
    <property type="evidence" value="ECO:0007669"/>
    <property type="project" value="UniProtKB-KW"/>
</dbReference>
<keyword evidence="7" id="KW-0233">DNA recombination</keyword>
<reference evidence="12 13" key="1">
    <citation type="submission" date="2018-06" db="EMBL/GenBank/DDBJ databases">
        <title>Genomic Encyclopedia of Archaeal and Bacterial Type Strains, Phase II (KMG-II): from individual species to whole genera.</title>
        <authorList>
            <person name="Goeker M."/>
        </authorList>
    </citation>
    <scope>NUCLEOTIDE SEQUENCE [LARGE SCALE GENOMIC DNA]</scope>
    <source>
        <strain evidence="12 13">KACC 16626</strain>
    </source>
</reference>
<sequence>MDNLKLKVTLPIAENQKAINEFLLVEANTTNKSSKTLFSYRKKLQTIFQDITVPYNLLQPDDINKWLMTKKHLKDSTIQKYESVMRVFYRFCIKEGYLEKSPIEIKPRENKPSENGGKITQNYWELRRELPNADNQRVVNEFLFTMKNLNRKVNTIVVYRGCLSYFFKDWEKAFTSITLDEIRQWFNEEQKKKTESNIDDRYIKPLRSFYSFCEEVGYIVEPPIEKKSWNRTPERYWEIQRPLRNRKNKVIINEFLFNLKNINKTKRTIENYRVILQFFFKERKELFSSITSIDIDHWMNDQIKNKSKDTVGRNLSVIRTFYRFCIKQGYMEKSPVKYPWERDGSNRKYWELKSQLLNDKNHQVINEYLLSIKLANLSERTIQDRRFYLERFFKNEKESYDNLKSEYIQKWFIERKEMLQETTISSYLSMLSAFYLFCVEEGYVEKSPIKSRWFPRLPKPMPKYLEKEQIAKIRMQSEEHPLRDLLIVEFLYASGCRIGELNTLNRTDVDIENRTALVLGKGKKFRKIHFTVKCAILLERYLETRDDNHPALFLSERETRLGIQRIRDILKNIGKRVNLVGSLHAHRFRHTFATELLAKGADLSFIADELGHRNLQTTQIYARLPKRELILMYRKYMR</sequence>
<evidence type="ECO:0000259" key="10">
    <source>
        <dbReference type="PROSITE" id="PS51898"/>
    </source>
</evidence>
<evidence type="ECO:0000256" key="7">
    <source>
        <dbReference type="ARBA" id="ARBA00023172"/>
    </source>
</evidence>
<dbReference type="PANTHER" id="PTHR30349:SF77">
    <property type="entry name" value="TYROSINE RECOMBINASE XERC"/>
    <property type="match status" value="1"/>
</dbReference>
<evidence type="ECO:0000256" key="6">
    <source>
        <dbReference type="ARBA" id="ARBA00023125"/>
    </source>
</evidence>
<proteinExistence type="predicted"/>
<dbReference type="AlphaFoldDB" id="A0A318U6J6"/>
<evidence type="ECO:0000256" key="5">
    <source>
        <dbReference type="ARBA" id="ARBA00022908"/>
    </source>
</evidence>
<dbReference type="Gene3D" id="1.10.150.130">
    <property type="match status" value="4"/>
</dbReference>
<evidence type="ECO:0000256" key="8">
    <source>
        <dbReference type="ARBA" id="ARBA00023306"/>
    </source>
</evidence>
<dbReference type="SUPFAM" id="SSF56349">
    <property type="entry name" value="DNA breaking-rejoining enzymes"/>
    <property type="match status" value="4"/>
</dbReference>
<feature type="domain" description="Core-binding (CB)" evidence="11">
    <location>
        <begin position="359"/>
        <end position="439"/>
    </location>
</feature>
<keyword evidence="6 9" id="KW-0238">DNA-binding</keyword>
<dbReference type="Proteomes" id="UP000247416">
    <property type="component" value="Unassembled WGS sequence"/>
</dbReference>